<protein>
    <recommendedName>
        <fullName evidence="4 16">Glutathione reductase</fullName>
        <ecNumber evidence="3 16">1.8.1.7</ecNumber>
    </recommendedName>
</protein>
<feature type="binding site" evidence="13">
    <location>
        <begin position="178"/>
        <end position="185"/>
    </location>
    <ligand>
        <name>NAD(+)</name>
        <dbReference type="ChEBI" id="CHEBI:57540"/>
    </ligand>
</feature>
<dbReference type="PIRSF" id="PIRSF000350">
    <property type="entry name" value="Mercury_reductase_MerA"/>
    <property type="match status" value="1"/>
</dbReference>
<keyword evidence="13" id="KW-0520">NAD</keyword>
<dbReference type="NCBIfam" id="NF004776">
    <property type="entry name" value="PRK06116.1"/>
    <property type="match status" value="1"/>
</dbReference>
<evidence type="ECO:0000256" key="1">
    <source>
        <dbReference type="ARBA" id="ARBA00007532"/>
    </source>
</evidence>
<evidence type="ECO:0000256" key="5">
    <source>
        <dbReference type="ARBA" id="ARBA00022630"/>
    </source>
</evidence>
<dbReference type="EMBL" id="ML002516">
    <property type="protein sequence ID" value="RKP37274.1"/>
    <property type="molecule type" value="Genomic_DNA"/>
</dbReference>
<evidence type="ECO:0000256" key="6">
    <source>
        <dbReference type="ARBA" id="ARBA00022827"/>
    </source>
</evidence>
<comment type="cofactor">
    <cofactor evidence="13">
        <name>FAD</name>
        <dbReference type="ChEBI" id="CHEBI:57692"/>
    </cofactor>
    <text evidence="13">Binds 1 FAD per subunit.</text>
</comment>
<keyword evidence="6 13" id="KW-0274">FAD</keyword>
<keyword evidence="5 15" id="KW-0285">Flavoprotein</keyword>
<dbReference type="GO" id="GO:0004362">
    <property type="term" value="F:glutathione-disulfide reductase (NADPH) activity"/>
    <property type="evidence" value="ECO:0007669"/>
    <property type="project" value="UniProtKB-EC"/>
</dbReference>
<evidence type="ECO:0000256" key="7">
    <source>
        <dbReference type="ARBA" id="ARBA00023002"/>
    </source>
</evidence>
<dbReference type="InterPro" id="IPR046952">
    <property type="entry name" value="GSHR/TRXR-like"/>
</dbReference>
<evidence type="ECO:0000256" key="16">
    <source>
        <dbReference type="RuleBase" id="RU365016"/>
    </source>
</evidence>
<accession>A0A4P9ZUM6</accession>
<dbReference type="InterPro" id="IPR001100">
    <property type="entry name" value="Pyr_nuc-diS_OxRdtase"/>
</dbReference>
<dbReference type="Pfam" id="PF02852">
    <property type="entry name" value="Pyr_redox_dim"/>
    <property type="match status" value="1"/>
</dbReference>
<dbReference type="PANTHER" id="PTHR42737">
    <property type="entry name" value="GLUTATHIONE REDUCTASE"/>
    <property type="match status" value="1"/>
</dbReference>
<dbReference type="GO" id="GO:0034599">
    <property type="term" value="P:cellular response to oxidative stress"/>
    <property type="evidence" value="ECO:0007669"/>
    <property type="project" value="TreeGrafter"/>
</dbReference>
<evidence type="ECO:0000259" key="18">
    <source>
        <dbReference type="Pfam" id="PF07992"/>
    </source>
</evidence>
<dbReference type="GO" id="GO:0045454">
    <property type="term" value="P:cell redox homeostasis"/>
    <property type="evidence" value="ECO:0007669"/>
    <property type="project" value="InterPro"/>
</dbReference>
<dbReference type="InterPro" id="IPR012999">
    <property type="entry name" value="Pyr_OxRdtase_I_AS"/>
</dbReference>
<evidence type="ECO:0000313" key="19">
    <source>
        <dbReference type="EMBL" id="RKP37274.1"/>
    </source>
</evidence>
<dbReference type="PRINTS" id="PR00368">
    <property type="entry name" value="FADPNR"/>
</dbReference>
<evidence type="ECO:0000256" key="12">
    <source>
        <dbReference type="PIRSR" id="PIRSR000350-2"/>
    </source>
</evidence>
<comment type="catalytic activity">
    <reaction evidence="10 16">
        <text>2 glutathione + NADP(+) = glutathione disulfide + NADPH + H(+)</text>
        <dbReference type="Rhea" id="RHEA:11740"/>
        <dbReference type="ChEBI" id="CHEBI:15378"/>
        <dbReference type="ChEBI" id="CHEBI:57783"/>
        <dbReference type="ChEBI" id="CHEBI:57925"/>
        <dbReference type="ChEBI" id="CHEBI:58297"/>
        <dbReference type="ChEBI" id="CHEBI:58349"/>
        <dbReference type="EC" id="1.8.1.7"/>
    </reaction>
</comment>
<feature type="disulfide bond" description="Redox-active" evidence="14">
    <location>
        <begin position="46"/>
        <end position="51"/>
    </location>
</feature>
<dbReference type="SUPFAM" id="SSF51905">
    <property type="entry name" value="FAD/NAD(P)-binding domain"/>
    <property type="match status" value="1"/>
</dbReference>
<dbReference type="Pfam" id="PF07992">
    <property type="entry name" value="Pyr_redox_2"/>
    <property type="match status" value="1"/>
</dbReference>
<dbReference type="NCBIfam" id="TIGR01421">
    <property type="entry name" value="gluta_reduc_1"/>
    <property type="match status" value="1"/>
</dbReference>
<feature type="binding site" evidence="13">
    <location>
        <position position="55"/>
    </location>
    <ligand>
        <name>FAD</name>
        <dbReference type="ChEBI" id="CHEBI:57692"/>
    </ligand>
</feature>
<keyword evidence="13" id="KW-0547">Nucleotide-binding</keyword>
<dbReference type="Proteomes" id="UP000268162">
    <property type="component" value="Unassembled WGS sequence"/>
</dbReference>
<dbReference type="PROSITE" id="PS00076">
    <property type="entry name" value="PYRIDINE_REDOX_1"/>
    <property type="match status" value="1"/>
</dbReference>
<feature type="binding site" evidence="13">
    <location>
        <position position="314"/>
    </location>
    <ligand>
        <name>FAD</name>
        <dbReference type="ChEBI" id="CHEBI:57692"/>
    </ligand>
</feature>
<dbReference type="FunFam" id="3.30.390.30:FF:000003">
    <property type="entry name" value="Glutathione reductase"/>
    <property type="match status" value="1"/>
</dbReference>
<dbReference type="InterPro" id="IPR036188">
    <property type="entry name" value="FAD/NAD-bd_sf"/>
</dbReference>
<evidence type="ECO:0000256" key="14">
    <source>
        <dbReference type="PIRSR" id="PIRSR000350-4"/>
    </source>
</evidence>
<keyword evidence="7 15" id="KW-0560">Oxidoreductase</keyword>
<dbReference type="InterPro" id="IPR004099">
    <property type="entry name" value="Pyr_nucl-diS_OxRdtase_dimer"/>
</dbReference>
<comment type="function">
    <text evidence="11 16">Catalyzes the reduction of glutathione disulfide (GSSG) to reduced glutathione (GSH). Constitutes the major mechanism to maintain a high GSH:GSSG ratio in the cytosol.</text>
</comment>
<evidence type="ECO:0000256" key="2">
    <source>
        <dbReference type="ARBA" id="ARBA00011738"/>
    </source>
</evidence>
<dbReference type="GO" id="GO:0006749">
    <property type="term" value="P:glutathione metabolic process"/>
    <property type="evidence" value="ECO:0007669"/>
    <property type="project" value="InterPro"/>
</dbReference>
<evidence type="ECO:0000256" key="9">
    <source>
        <dbReference type="ARBA" id="ARBA00023284"/>
    </source>
</evidence>
<dbReference type="Gene3D" id="3.30.390.30">
    <property type="match status" value="1"/>
</dbReference>
<dbReference type="InterPro" id="IPR006322">
    <property type="entry name" value="Glutathione_Rdtase_euk/bac"/>
</dbReference>
<sequence length="463" mass="50395">MSPTKRAFDYIVIGGGSGGLAAARRAASYGAKVALIEKTERLGGTCVNVGCVPKKVMFNAATVRETINDAKHYGFTLKDQPDFSWRTLKDHRDAYVHRLNGIYENNLKKDHVEYFFGPAKFVDRTTIQVQDDQLQAKKILIATGGHPIYPKVPGAELGIDSDGFFDLEELPKKVAVVGSGYIGVELANIFHALGAQVSLFTRTDHILRHFDSCISDTLIKEMEATGIKLVRRSGVTSVAKTEGAELPLNVHYTVEGDSNEHTDAFDCVLWAIGRAPNSRDLNLEAVGVPINAKGFIEVDEYQNTPISGIYALGDVCGHLELTPVAIAAARALSNRLFGGSQFADAKMDYTNVPTVIFSHPPTGSVGLSETEAQAKYGATNLKIYQARFTAMFHSLTDHKPPTFFKLITQGPEEKVVGLHMIGRGVDEMLQGFGVAIKMGATKKDFDSCVAIHPTSSEELVTMR</sequence>
<dbReference type="PRINTS" id="PR00411">
    <property type="entry name" value="PNDRDTASEI"/>
</dbReference>
<keyword evidence="8" id="KW-1015">Disulfide bond</keyword>
<evidence type="ECO:0000256" key="8">
    <source>
        <dbReference type="ARBA" id="ARBA00023157"/>
    </source>
</evidence>
<dbReference type="GO" id="GO:0050661">
    <property type="term" value="F:NADP binding"/>
    <property type="evidence" value="ECO:0007669"/>
    <property type="project" value="InterPro"/>
</dbReference>
<evidence type="ECO:0000313" key="20">
    <source>
        <dbReference type="Proteomes" id="UP000268162"/>
    </source>
</evidence>
<evidence type="ECO:0000256" key="13">
    <source>
        <dbReference type="PIRSR" id="PIRSR000350-3"/>
    </source>
</evidence>
<comment type="similarity">
    <text evidence="1 15">Belongs to the class-I pyridine nucleotide-disulfide oxidoreductase family.</text>
</comment>
<keyword evidence="9 15" id="KW-0676">Redox-active center</keyword>
<keyword evidence="16" id="KW-0521">NADP</keyword>
<feature type="active site" description="Proton acceptor" evidence="12">
    <location>
        <position position="452"/>
    </location>
</feature>
<evidence type="ECO:0000259" key="17">
    <source>
        <dbReference type="Pfam" id="PF02852"/>
    </source>
</evidence>
<evidence type="ECO:0000256" key="10">
    <source>
        <dbReference type="ARBA" id="ARBA00049142"/>
    </source>
</evidence>
<organism evidence="19 20">
    <name type="scientific">Dimargaris cristalligena</name>
    <dbReference type="NCBI Taxonomy" id="215637"/>
    <lineage>
        <taxon>Eukaryota</taxon>
        <taxon>Fungi</taxon>
        <taxon>Fungi incertae sedis</taxon>
        <taxon>Zoopagomycota</taxon>
        <taxon>Kickxellomycotina</taxon>
        <taxon>Dimargaritomycetes</taxon>
        <taxon>Dimargaritales</taxon>
        <taxon>Dimargaritaceae</taxon>
        <taxon>Dimargaris</taxon>
    </lineage>
</organism>
<dbReference type="STRING" id="215637.A0A4P9ZUM6"/>
<dbReference type="SUPFAM" id="SSF55424">
    <property type="entry name" value="FAD/NAD-linked reductases, dimerisation (C-terminal) domain"/>
    <property type="match status" value="1"/>
</dbReference>
<dbReference type="InterPro" id="IPR016156">
    <property type="entry name" value="FAD/NAD-linked_Rdtase_dimer_sf"/>
</dbReference>
<feature type="domain" description="Pyridine nucleotide-disulphide oxidoreductase dimerisation" evidence="17">
    <location>
        <begin position="352"/>
        <end position="462"/>
    </location>
</feature>
<dbReference type="GO" id="GO:0005829">
    <property type="term" value="C:cytosol"/>
    <property type="evidence" value="ECO:0007669"/>
    <property type="project" value="TreeGrafter"/>
</dbReference>
<evidence type="ECO:0000256" key="15">
    <source>
        <dbReference type="RuleBase" id="RU003691"/>
    </source>
</evidence>
<evidence type="ECO:0000256" key="11">
    <source>
        <dbReference type="ARBA" id="ARBA00056905"/>
    </source>
</evidence>
<reference evidence="20" key="1">
    <citation type="journal article" date="2018" name="Nat. Microbiol.">
        <title>Leveraging single-cell genomics to expand the fungal tree of life.</title>
        <authorList>
            <person name="Ahrendt S.R."/>
            <person name="Quandt C.A."/>
            <person name="Ciobanu D."/>
            <person name="Clum A."/>
            <person name="Salamov A."/>
            <person name="Andreopoulos B."/>
            <person name="Cheng J.F."/>
            <person name="Woyke T."/>
            <person name="Pelin A."/>
            <person name="Henrissat B."/>
            <person name="Reynolds N.K."/>
            <person name="Benny G.L."/>
            <person name="Smith M.E."/>
            <person name="James T.Y."/>
            <person name="Grigoriev I.V."/>
        </authorList>
    </citation>
    <scope>NUCLEOTIDE SEQUENCE [LARGE SCALE GENOMIC DNA]</scope>
    <source>
        <strain evidence="20">RSA 468</strain>
    </source>
</reference>
<evidence type="ECO:0000256" key="3">
    <source>
        <dbReference type="ARBA" id="ARBA00012607"/>
    </source>
</evidence>
<dbReference type="AlphaFoldDB" id="A0A4P9ZUM6"/>
<name>A0A4P9ZUM6_9FUNG</name>
<proteinExistence type="inferred from homology"/>
<feature type="binding site" evidence="13">
    <location>
        <position position="273"/>
    </location>
    <ligand>
        <name>NAD(+)</name>
        <dbReference type="ChEBI" id="CHEBI:57540"/>
    </ligand>
</feature>
<dbReference type="PANTHER" id="PTHR42737:SF2">
    <property type="entry name" value="GLUTATHIONE REDUCTASE"/>
    <property type="match status" value="1"/>
</dbReference>
<dbReference type="Gene3D" id="3.50.50.60">
    <property type="entry name" value="FAD/NAD(P)-binding domain"/>
    <property type="match status" value="2"/>
</dbReference>
<dbReference type="EC" id="1.8.1.7" evidence="3 16"/>
<keyword evidence="16" id="KW-0963">Cytoplasm</keyword>
<keyword evidence="20" id="KW-1185">Reference proteome</keyword>
<dbReference type="GO" id="GO:0050660">
    <property type="term" value="F:flavin adenine dinucleotide binding"/>
    <property type="evidence" value="ECO:0007669"/>
    <property type="project" value="InterPro"/>
</dbReference>
<feature type="domain" description="FAD/NAD(P)-binding" evidence="18">
    <location>
        <begin position="8"/>
        <end position="329"/>
    </location>
</feature>
<dbReference type="GO" id="GO:0005739">
    <property type="term" value="C:mitochondrion"/>
    <property type="evidence" value="ECO:0007669"/>
    <property type="project" value="TreeGrafter"/>
</dbReference>
<comment type="subunit">
    <text evidence="2">Homodimer.</text>
</comment>
<dbReference type="FunFam" id="3.50.50.60:FF:000235">
    <property type="entry name" value="Glutathione reductase"/>
    <property type="match status" value="1"/>
</dbReference>
<evidence type="ECO:0000256" key="4">
    <source>
        <dbReference type="ARBA" id="ARBA00017111"/>
    </source>
</evidence>
<dbReference type="InterPro" id="IPR023753">
    <property type="entry name" value="FAD/NAD-binding_dom"/>
</dbReference>
<comment type="subcellular location">
    <subcellularLocation>
        <location evidence="16">Cytoplasm</location>
    </subcellularLocation>
</comment>
<gene>
    <name evidence="19" type="ORF">BJ085DRAFT_18094</name>
</gene>